<organismHost>
    <name type="scientific">Homo sapiens</name>
    <name type="common">Human</name>
    <dbReference type="NCBI Taxonomy" id="9606"/>
</organismHost>
<dbReference type="EMBL" id="MG999856">
    <property type="protein sequence ID" value="AWW09475.1"/>
    <property type="molecule type" value="Genomic_DNA"/>
</dbReference>
<protein>
    <submittedName>
        <fullName evidence="2">Uncharacterized protein</fullName>
    </submittedName>
</protein>
<proteinExistence type="predicted"/>
<feature type="region of interest" description="Disordered" evidence="1">
    <location>
        <begin position="1"/>
        <end position="30"/>
    </location>
</feature>
<evidence type="ECO:0000313" key="2">
    <source>
        <dbReference type="EMBL" id="AWW09475.1"/>
    </source>
</evidence>
<evidence type="ECO:0000256" key="1">
    <source>
        <dbReference type="SAM" id="MobiDB-lite"/>
    </source>
</evidence>
<sequence length="30" mass="3450">MRASTRRSASSSHCSGLTRRRKSGVVRWWS</sequence>
<feature type="compositionally biased region" description="Low complexity" evidence="1">
    <location>
        <begin position="1"/>
        <end position="12"/>
    </location>
</feature>
<reference evidence="2" key="1">
    <citation type="journal article" date="2018" name="MSphere">
        <title>Ultrasensitive Capture of Human Herpes Simplex Virus Genomes Directly from Clinical Samples Reveals Extraordinarily Limited Evolution in Cell Culture.</title>
        <authorList>
            <person name="Greninger A.L."/>
            <person name="Roychoudhury P."/>
            <person name="Xie H."/>
            <person name="Casto A."/>
            <person name="Cent A."/>
            <person name="Pepper G."/>
            <person name="Koelle D.M."/>
            <person name="Huang M.L."/>
            <person name="Wald A."/>
            <person name="Johnston C."/>
            <person name="Jerome K.R."/>
        </authorList>
    </citation>
    <scope>NUCLEOTIDE SEQUENCE</scope>
    <source>
        <strain evidence="2">2011-16318</strain>
    </source>
</reference>
<name>A0A2Z4H416_HHV1</name>
<accession>A0A2Z4H416</accession>
<organism evidence="2">
    <name type="scientific">Human herpesvirus 1</name>
    <name type="common">HHV-1</name>
    <name type="synonym">Human herpes simplex virus 1</name>
    <dbReference type="NCBI Taxonomy" id="10298"/>
    <lineage>
        <taxon>Viruses</taxon>
        <taxon>Duplodnaviria</taxon>
        <taxon>Heunggongvirae</taxon>
        <taxon>Peploviricota</taxon>
        <taxon>Herviviricetes</taxon>
        <taxon>Herpesvirales</taxon>
        <taxon>Orthoherpesviridae</taxon>
        <taxon>Alphaherpesvirinae</taxon>
        <taxon>Simplexvirus</taxon>
        <taxon>Simplexvirus humanalpha1</taxon>
    </lineage>
</organism>